<feature type="compositionally biased region" description="Polar residues" evidence="1">
    <location>
        <begin position="109"/>
        <end position="124"/>
    </location>
</feature>
<gene>
    <name evidence="2" type="ORF">D5F01_LYC03514</name>
</gene>
<sequence>MKVIWTENRRGLRTEVLEGLGTHDSGGEDDQDQTTTEGLGTHDSSGEDDQDQTTTEGLGTHDSSGEDDQDQTTTEGLGTHDSSGEDDQDQTTTEGLGTHDSSGEDDEQGNIQSSPQTRDQGQTRTEGEENYTKDNKTQGIMEKCQWDLKRIRFHHKRLTRFDDFFHTYKKVHQALLREHKDSLKIKKKVQTKKMSNKIKVEEKDTDTDATLFKQDTQPQVIV</sequence>
<feature type="compositionally biased region" description="Basic and acidic residues" evidence="1">
    <location>
        <begin position="7"/>
        <end position="16"/>
    </location>
</feature>
<keyword evidence="3" id="KW-1185">Reference proteome</keyword>
<evidence type="ECO:0000313" key="2">
    <source>
        <dbReference type="EMBL" id="KAE8296902.1"/>
    </source>
</evidence>
<dbReference type="Proteomes" id="UP000424527">
    <property type="component" value="Unassembled WGS sequence"/>
</dbReference>
<evidence type="ECO:0000313" key="3">
    <source>
        <dbReference type="Proteomes" id="UP000424527"/>
    </source>
</evidence>
<dbReference type="AlphaFoldDB" id="A0A6G0J097"/>
<organism evidence="2 3">
    <name type="scientific">Larimichthys crocea</name>
    <name type="common">Large yellow croaker</name>
    <name type="synonym">Pseudosciaena crocea</name>
    <dbReference type="NCBI Taxonomy" id="215358"/>
    <lineage>
        <taxon>Eukaryota</taxon>
        <taxon>Metazoa</taxon>
        <taxon>Chordata</taxon>
        <taxon>Craniata</taxon>
        <taxon>Vertebrata</taxon>
        <taxon>Euteleostomi</taxon>
        <taxon>Actinopterygii</taxon>
        <taxon>Neopterygii</taxon>
        <taxon>Teleostei</taxon>
        <taxon>Neoteleostei</taxon>
        <taxon>Acanthomorphata</taxon>
        <taxon>Eupercaria</taxon>
        <taxon>Sciaenidae</taxon>
        <taxon>Larimichthys</taxon>
    </lineage>
</organism>
<feature type="compositionally biased region" description="Basic and acidic residues" evidence="1">
    <location>
        <begin position="125"/>
        <end position="136"/>
    </location>
</feature>
<evidence type="ECO:0000256" key="1">
    <source>
        <dbReference type="SAM" id="MobiDB-lite"/>
    </source>
</evidence>
<name>A0A6G0J097_LARCR</name>
<comment type="caution">
    <text evidence="2">The sequence shown here is derived from an EMBL/GenBank/DDBJ whole genome shotgun (WGS) entry which is preliminary data.</text>
</comment>
<accession>A0A6G0J097</accession>
<feature type="region of interest" description="Disordered" evidence="1">
    <location>
        <begin position="1"/>
        <end position="136"/>
    </location>
</feature>
<dbReference type="EMBL" id="REGW02000004">
    <property type="protein sequence ID" value="KAE8296902.1"/>
    <property type="molecule type" value="Genomic_DNA"/>
</dbReference>
<protein>
    <submittedName>
        <fullName evidence="2">Uncharacterized protein</fullName>
    </submittedName>
</protein>
<reference evidence="2 3" key="1">
    <citation type="submission" date="2019-07" db="EMBL/GenBank/DDBJ databases">
        <title>Chromosome genome assembly for large yellow croaker.</title>
        <authorList>
            <person name="Xiao S."/>
        </authorList>
    </citation>
    <scope>NUCLEOTIDE SEQUENCE [LARGE SCALE GENOMIC DNA]</scope>
    <source>
        <strain evidence="2">JMULYC20181020</strain>
        <tissue evidence="2">Muscle</tissue>
    </source>
</reference>
<proteinExistence type="predicted"/>